<proteinExistence type="predicted"/>
<dbReference type="EMBL" id="BDDD01000328">
    <property type="protein sequence ID" value="GAV63881.1"/>
    <property type="molecule type" value="Genomic_DNA"/>
</dbReference>
<reference evidence="2" key="1">
    <citation type="submission" date="2016-04" db="EMBL/GenBank/DDBJ databases">
        <title>Cephalotus genome sequencing.</title>
        <authorList>
            <person name="Fukushima K."/>
            <person name="Hasebe M."/>
            <person name="Fang X."/>
        </authorList>
    </citation>
    <scope>NUCLEOTIDE SEQUENCE [LARGE SCALE GENOMIC DNA]</scope>
    <source>
        <strain evidence="2">cv. St1</strain>
    </source>
</reference>
<dbReference type="InParanoid" id="A0A1Q3B770"/>
<organism evidence="1 2">
    <name type="scientific">Cephalotus follicularis</name>
    <name type="common">Albany pitcher plant</name>
    <dbReference type="NCBI Taxonomy" id="3775"/>
    <lineage>
        <taxon>Eukaryota</taxon>
        <taxon>Viridiplantae</taxon>
        <taxon>Streptophyta</taxon>
        <taxon>Embryophyta</taxon>
        <taxon>Tracheophyta</taxon>
        <taxon>Spermatophyta</taxon>
        <taxon>Magnoliopsida</taxon>
        <taxon>eudicotyledons</taxon>
        <taxon>Gunneridae</taxon>
        <taxon>Pentapetalae</taxon>
        <taxon>rosids</taxon>
        <taxon>fabids</taxon>
        <taxon>Oxalidales</taxon>
        <taxon>Cephalotaceae</taxon>
        <taxon>Cephalotus</taxon>
    </lineage>
</organism>
<evidence type="ECO:0000313" key="2">
    <source>
        <dbReference type="Proteomes" id="UP000187406"/>
    </source>
</evidence>
<evidence type="ECO:0000313" key="1">
    <source>
        <dbReference type="EMBL" id="GAV63881.1"/>
    </source>
</evidence>
<dbReference type="Proteomes" id="UP000187406">
    <property type="component" value="Unassembled WGS sequence"/>
</dbReference>
<dbReference type="SUPFAM" id="SSF56219">
    <property type="entry name" value="DNase I-like"/>
    <property type="match status" value="1"/>
</dbReference>
<keyword evidence="2" id="KW-1185">Reference proteome</keyword>
<sequence length="176" mass="20457">MRGLNHSSKQKEVRQFIMSNNISIVGILESRVRADNLDRVTRSIHKQWKSCSNHSVSLLSRIVVMWDPACIQFVPIFVNEQAIHGEVSFPNNMRIRISFIYGVCNRYERRKLWADIIHYASSFRNEPWIILGDFNVTRFGVEHSVRNGVTKAMQEFNNMIRSAELEDLKGSGMHFT</sequence>
<comment type="caution">
    <text evidence="1">The sequence shown here is derived from an EMBL/GenBank/DDBJ whole genome shotgun (WGS) entry which is preliminary data.</text>
</comment>
<dbReference type="OrthoDB" id="1932741at2759"/>
<dbReference type="AlphaFoldDB" id="A0A1Q3B770"/>
<gene>
    <name evidence="1" type="ORF">CFOL_v3_07399</name>
</gene>
<accession>A0A1Q3B770</accession>
<dbReference type="InterPro" id="IPR036691">
    <property type="entry name" value="Endo/exonu/phosph_ase_sf"/>
</dbReference>
<name>A0A1Q3B770_CEPFO</name>
<dbReference type="Gene3D" id="3.60.10.10">
    <property type="entry name" value="Endonuclease/exonuclease/phosphatase"/>
    <property type="match status" value="1"/>
</dbReference>
<protein>
    <submittedName>
        <fullName evidence="1">Exo_endo_phos domain-containing protein</fullName>
    </submittedName>
</protein>